<keyword evidence="6" id="KW-1185">Reference proteome</keyword>
<dbReference type="EMBL" id="VXIV02000165">
    <property type="protein sequence ID" value="KAF6040212.1"/>
    <property type="molecule type" value="Genomic_DNA"/>
</dbReference>
<accession>A0A7J7KPX0</accession>
<name>A0A7J7KPX0_BUGNE</name>
<dbReference type="Gene3D" id="3.40.50.300">
    <property type="entry name" value="P-loop containing nucleotide triphosphate hydrolases"/>
    <property type="match status" value="1"/>
</dbReference>
<dbReference type="Gene3D" id="2.30.30.40">
    <property type="entry name" value="SH3 Domains"/>
    <property type="match status" value="1"/>
</dbReference>
<feature type="compositionally biased region" description="Polar residues" evidence="2">
    <location>
        <begin position="794"/>
        <end position="803"/>
    </location>
</feature>
<feature type="region of interest" description="Disordered" evidence="2">
    <location>
        <begin position="506"/>
        <end position="529"/>
    </location>
</feature>
<feature type="compositionally biased region" description="Basic residues" evidence="2">
    <location>
        <begin position="876"/>
        <end position="890"/>
    </location>
</feature>
<evidence type="ECO:0000256" key="1">
    <source>
        <dbReference type="SAM" id="Coils"/>
    </source>
</evidence>
<comment type="caution">
    <text evidence="5">The sequence shown here is derived from an EMBL/GenBank/DDBJ whole genome shotgun (WGS) entry which is preliminary data.</text>
</comment>
<organism evidence="5 6">
    <name type="scientific">Bugula neritina</name>
    <name type="common">Brown bryozoan</name>
    <name type="synonym">Sertularia neritina</name>
    <dbReference type="NCBI Taxonomy" id="10212"/>
    <lineage>
        <taxon>Eukaryota</taxon>
        <taxon>Metazoa</taxon>
        <taxon>Spiralia</taxon>
        <taxon>Lophotrochozoa</taxon>
        <taxon>Bryozoa</taxon>
        <taxon>Gymnolaemata</taxon>
        <taxon>Cheilostomatida</taxon>
        <taxon>Flustrina</taxon>
        <taxon>Buguloidea</taxon>
        <taxon>Bugulidae</taxon>
        <taxon>Bugula</taxon>
    </lineage>
</organism>
<proteinExistence type="predicted"/>
<feature type="region of interest" description="Disordered" evidence="2">
    <location>
        <begin position="1"/>
        <end position="33"/>
    </location>
</feature>
<protein>
    <submittedName>
        <fullName evidence="5">Uncharacterized protein</fullName>
    </submittedName>
</protein>
<dbReference type="InterPro" id="IPR001478">
    <property type="entry name" value="PDZ"/>
</dbReference>
<dbReference type="OrthoDB" id="418634at2759"/>
<dbReference type="Pfam" id="PF00595">
    <property type="entry name" value="PDZ"/>
    <property type="match status" value="2"/>
</dbReference>
<dbReference type="GO" id="GO:0150105">
    <property type="term" value="P:protein localization to cell-cell junction"/>
    <property type="evidence" value="ECO:0007669"/>
    <property type="project" value="TreeGrafter"/>
</dbReference>
<evidence type="ECO:0000259" key="3">
    <source>
        <dbReference type="PROSITE" id="PS50052"/>
    </source>
</evidence>
<dbReference type="Proteomes" id="UP000593567">
    <property type="component" value="Unassembled WGS sequence"/>
</dbReference>
<gene>
    <name evidence="5" type="ORF">EB796_001493</name>
</gene>
<dbReference type="InterPro" id="IPR008145">
    <property type="entry name" value="GK/Ca_channel_bsu"/>
</dbReference>
<dbReference type="GO" id="GO:0005923">
    <property type="term" value="C:bicellular tight junction"/>
    <property type="evidence" value="ECO:0007669"/>
    <property type="project" value="TreeGrafter"/>
</dbReference>
<dbReference type="PANTHER" id="PTHR13865:SF28">
    <property type="entry name" value="POLYCHAETOID, ISOFORM O"/>
    <property type="match status" value="1"/>
</dbReference>
<feature type="domain" description="PDZ" evidence="4">
    <location>
        <begin position="132"/>
        <end position="219"/>
    </location>
</feature>
<sequence length="1241" mass="138475">MADDSGGSVQSHHQMEESAVQFSGHDPGQTNYQSLQRTLQLALKEQEESLREKVRCAEENKDLLKKMEQLRVERDRALESLNGERADKSSTQDEDMNGHVSTDTVDMPEKLGLIESEVIDTGTDKVVWETHRLTLERIPGFGFGIAVAGGRDNPHFSNGDPSIAISDVLKAGPAENKLQINDRVSSVNGTSLESVEHADAIRILKECGNQVELVVRRKLLVPNPLDAQPTKVLLQKKNKRDEGDTILKLNNINVESISLQDARRQLEKSKEKLLVTLKKPPRAPSVTNLLHKRQNSDLDYTKFQPYKTDNMYYLNSSQFEKAGYVKPSINSYVNSSEFLSTPYRAPDNPVRGDTLTNDHVELTVSSPLATSLYYESRDCYGSETRYVSYNKEGGAGLSIAGGNHTGIYIAGVLPNSPAQKEGVREGDEVIKIDGQPTRGDLFHIRTHMMYNAPKGSNHLSFQQGNVFKVFDTLRSRVVGEWNVIKLTADNEEGATGVIPNKARAEALRHPRDEREKVGRGSLFRKKSQKRSKSLGRDHWEDVIFAKEDSKYEAYERVMLRQPGFMRPIVIYGGLSDIAHERLLKEVPESFEAPPSADGSGDDEVTRSGILKLGCIRSVVDLGKHCVLDVVPSAVDKLNYAQYYPIVIHLKSDNYKTIKELRQRHNLSSPAKAGKKLFEQTLKIDKNYPQIFTKEINLNTPNNQHWFTQLREVIAKEQVKAIWMSEYKPTENMADDFLFPMANQLSFVASPESDMDVSRTSDQLYSSNTLDRHLSRASSDPNIGGSDEEAGAHSTHPSVSSQYSKASTVDILSLSQPTPGSVYNSSTMRSHYAATAAGGQRAQRERLTSDSKLHYHSSQFNGHPAGEKDPKFNTVGRGHHTHHPHSHRHKTHLSDHKTSSHHYMSPRSTTQPHDHKFTRMSSVPAFSKPAPPVSVTPDESDSPPDCRRQCLPRLARSAPSSQPSSSSFSNQLYMDSKEASTLSDNIYSPNQQPRKSTSSFENYKKFVTNTPFYGSRRDQSKDFYGGRKTSDVSDAENAAAGMDTTSSRAEAAAHGRTGLRQLELHSKVRQSHVGFKSAGQQLAELEVSVLFASFSSGLVASAHKMAAVTSSLNPVQEGKILDIARPTIIQTKKKKVAEKVRVPVHERNYKGSNVQIRTGLSEDYEEEKSGREGWWRTYIRETPLPSAYGVKDSDTFLLDLSRSRKTYSFKSDGRRLEPTKGGKGESLMPGAYNFKEFSDFIT</sequence>
<dbReference type="InterPro" id="IPR036034">
    <property type="entry name" value="PDZ_sf"/>
</dbReference>
<dbReference type="PROSITE" id="PS50052">
    <property type="entry name" value="GUANYLATE_KINASE_2"/>
    <property type="match status" value="1"/>
</dbReference>
<feature type="region of interest" description="Disordered" evidence="2">
    <location>
        <begin position="854"/>
        <end position="948"/>
    </location>
</feature>
<dbReference type="InterPro" id="IPR027417">
    <property type="entry name" value="P-loop_NTPase"/>
</dbReference>
<dbReference type="GO" id="GO:0050839">
    <property type="term" value="F:cell adhesion molecule binding"/>
    <property type="evidence" value="ECO:0007669"/>
    <property type="project" value="TreeGrafter"/>
</dbReference>
<dbReference type="SUPFAM" id="SSF52540">
    <property type="entry name" value="P-loop containing nucleoside triphosphate hydrolases"/>
    <property type="match status" value="1"/>
</dbReference>
<feature type="region of interest" description="Disordered" evidence="2">
    <location>
        <begin position="980"/>
        <end position="1000"/>
    </location>
</feature>
<feature type="region of interest" description="Disordered" evidence="2">
    <location>
        <begin position="77"/>
        <end position="104"/>
    </location>
</feature>
<dbReference type="Gene3D" id="2.30.42.10">
    <property type="match status" value="3"/>
</dbReference>
<dbReference type="SUPFAM" id="SSF50156">
    <property type="entry name" value="PDZ domain-like"/>
    <property type="match status" value="2"/>
</dbReference>
<dbReference type="AlphaFoldDB" id="A0A7J7KPX0"/>
<keyword evidence="1" id="KW-0175">Coiled coil</keyword>
<reference evidence="5" key="1">
    <citation type="submission" date="2020-06" db="EMBL/GenBank/DDBJ databases">
        <title>Draft genome of Bugula neritina, a colonial animal packing powerful symbionts and potential medicines.</title>
        <authorList>
            <person name="Rayko M."/>
        </authorList>
    </citation>
    <scope>NUCLEOTIDE SEQUENCE [LARGE SCALE GENOMIC DNA]</scope>
    <source>
        <strain evidence="5">Kwan_BN1</strain>
    </source>
</reference>
<feature type="region of interest" description="Disordered" evidence="2">
    <location>
        <begin position="749"/>
        <end position="803"/>
    </location>
</feature>
<evidence type="ECO:0000259" key="4">
    <source>
        <dbReference type="PROSITE" id="PS50106"/>
    </source>
</evidence>
<dbReference type="SMART" id="SM00072">
    <property type="entry name" value="GuKc"/>
    <property type="match status" value="1"/>
</dbReference>
<dbReference type="CDD" id="cd06727">
    <property type="entry name" value="PDZ1_ZO1-like"/>
    <property type="match status" value="1"/>
</dbReference>
<dbReference type="InterPro" id="IPR008144">
    <property type="entry name" value="Guanylate_kin-like_dom"/>
</dbReference>
<dbReference type="GO" id="GO:0045216">
    <property type="term" value="P:cell-cell junction organization"/>
    <property type="evidence" value="ECO:0007669"/>
    <property type="project" value="TreeGrafter"/>
</dbReference>
<feature type="coiled-coil region" evidence="1">
    <location>
        <begin position="252"/>
        <end position="279"/>
    </location>
</feature>
<feature type="compositionally biased region" description="Polar residues" evidence="2">
    <location>
        <begin position="757"/>
        <end position="768"/>
    </location>
</feature>
<dbReference type="SMART" id="SM00228">
    <property type="entry name" value="PDZ"/>
    <property type="match status" value="2"/>
</dbReference>
<evidence type="ECO:0000256" key="2">
    <source>
        <dbReference type="SAM" id="MobiDB-lite"/>
    </source>
</evidence>
<dbReference type="GO" id="GO:0005886">
    <property type="term" value="C:plasma membrane"/>
    <property type="evidence" value="ECO:0007669"/>
    <property type="project" value="TreeGrafter"/>
</dbReference>
<evidence type="ECO:0000313" key="5">
    <source>
        <dbReference type="EMBL" id="KAF6040212.1"/>
    </source>
</evidence>
<dbReference type="GO" id="GO:0098609">
    <property type="term" value="P:cell-cell adhesion"/>
    <property type="evidence" value="ECO:0007669"/>
    <property type="project" value="TreeGrafter"/>
</dbReference>
<evidence type="ECO:0000313" key="6">
    <source>
        <dbReference type="Proteomes" id="UP000593567"/>
    </source>
</evidence>
<feature type="domain" description="Guanylate kinase-like" evidence="3">
    <location>
        <begin position="615"/>
        <end position="714"/>
    </location>
</feature>
<dbReference type="PANTHER" id="PTHR13865">
    <property type="entry name" value="TIGHT JUNCTION PROTEIN"/>
    <property type="match status" value="1"/>
</dbReference>
<feature type="compositionally biased region" description="Basic and acidic residues" evidence="2">
    <location>
        <begin position="77"/>
        <end position="91"/>
    </location>
</feature>
<dbReference type="PROSITE" id="PS50106">
    <property type="entry name" value="PDZ"/>
    <property type="match status" value="2"/>
</dbReference>
<feature type="domain" description="PDZ" evidence="4">
    <location>
        <begin position="384"/>
        <end position="439"/>
    </location>
</feature>
<feature type="compositionally biased region" description="Basic and acidic residues" evidence="2">
    <location>
        <begin position="506"/>
        <end position="518"/>
    </location>
</feature>